<proteinExistence type="inferred from homology"/>
<dbReference type="GO" id="GO:0051604">
    <property type="term" value="P:protein maturation"/>
    <property type="evidence" value="ECO:0007669"/>
    <property type="project" value="TreeGrafter"/>
</dbReference>
<accession>A0A0F9EPG8</accession>
<comment type="similarity">
    <text evidence="1">Belongs to the HypD family.</text>
</comment>
<comment type="caution">
    <text evidence="4">The sequence shown here is derived from an EMBL/GenBank/DDBJ whole genome shotgun (WGS) entry which is preliminary data.</text>
</comment>
<evidence type="ECO:0000313" key="4">
    <source>
        <dbReference type="EMBL" id="KKL46785.1"/>
    </source>
</evidence>
<reference evidence="4" key="1">
    <citation type="journal article" date="2015" name="Nature">
        <title>Complex archaea that bridge the gap between prokaryotes and eukaryotes.</title>
        <authorList>
            <person name="Spang A."/>
            <person name="Saw J.H."/>
            <person name="Jorgensen S.L."/>
            <person name="Zaremba-Niedzwiedzka K."/>
            <person name="Martijn J."/>
            <person name="Lind A.E."/>
            <person name="van Eijk R."/>
            <person name="Schleper C."/>
            <person name="Guy L."/>
            <person name="Ettema T.J."/>
        </authorList>
    </citation>
    <scope>NUCLEOTIDE SEQUENCE</scope>
</reference>
<keyword evidence="3" id="KW-0408">Iron</keyword>
<protein>
    <recommendedName>
        <fullName evidence="5">Hydrogenase formation protein HypD</fullName>
    </recommendedName>
</protein>
<dbReference type="Gene3D" id="6.10.20.100">
    <property type="match status" value="1"/>
</dbReference>
<organism evidence="4">
    <name type="scientific">marine sediment metagenome</name>
    <dbReference type="NCBI Taxonomy" id="412755"/>
    <lineage>
        <taxon>unclassified sequences</taxon>
        <taxon>metagenomes</taxon>
        <taxon>ecological metagenomes</taxon>
    </lineage>
</organism>
<dbReference type="GO" id="GO:0005506">
    <property type="term" value="F:iron ion binding"/>
    <property type="evidence" value="ECO:0007669"/>
    <property type="project" value="TreeGrafter"/>
</dbReference>
<feature type="non-terminal residue" evidence="4">
    <location>
        <position position="1"/>
    </location>
</feature>
<evidence type="ECO:0000256" key="3">
    <source>
        <dbReference type="ARBA" id="ARBA00023004"/>
    </source>
</evidence>
<dbReference type="Gene3D" id="3.40.50.11750">
    <property type="entry name" value="HypD, alpha/beta domain 1"/>
    <property type="match status" value="1"/>
</dbReference>
<dbReference type="PANTHER" id="PTHR30149:SF0">
    <property type="entry name" value="HYDROGENASE MATURATION FACTOR HYPD"/>
    <property type="match status" value="1"/>
</dbReference>
<evidence type="ECO:0000256" key="1">
    <source>
        <dbReference type="ARBA" id="ARBA00007888"/>
    </source>
</evidence>
<dbReference type="GO" id="GO:0051539">
    <property type="term" value="F:4 iron, 4 sulfur cluster binding"/>
    <property type="evidence" value="ECO:0007669"/>
    <property type="project" value="TreeGrafter"/>
</dbReference>
<evidence type="ECO:0008006" key="5">
    <source>
        <dbReference type="Google" id="ProtNLM"/>
    </source>
</evidence>
<dbReference type="InterPro" id="IPR042244">
    <property type="entry name" value="HypD_2_sf"/>
</dbReference>
<evidence type="ECO:0000256" key="2">
    <source>
        <dbReference type="ARBA" id="ARBA00022723"/>
    </source>
</evidence>
<dbReference type="PANTHER" id="PTHR30149">
    <property type="entry name" value="HYDROGENASE PROTEIN ASSEMBLY PROTEIN HYPD"/>
    <property type="match status" value="1"/>
</dbReference>
<dbReference type="AlphaFoldDB" id="A0A0F9EPG8"/>
<dbReference type="EMBL" id="LAZR01033908">
    <property type="protein sequence ID" value="KKL46785.1"/>
    <property type="molecule type" value="Genomic_DNA"/>
</dbReference>
<gene>
    <name evidence="4" type="ORF">LCGC14_2342100</name>
</gene>
<dbReference type="InterPro" id="IPR002780">
    <property type="entry name" value="Hyd_form_HypD"/>
</dbReference>
<sequence>ACTLLKAKKERIKNFFLLPAHKLIPPAMKAILKDKEVNLAGFISPGHVSTIIGSRPYEFISKEFGTPCVISGFEPLDVLQSIYMLLLQIREERPRVEIQYRRCVKPEGNIKAQEELYEVFEVSDSPWRGLGIIPNSGLRLRKEFSSFDAERVFDIQIESGPEPEGCLCGEILRGIRIPVECSLFVKKCTPENPVGPCMVSSEGTCATYYKYHGRKGYERG</sequence>
<dbReference type="Pfam" id="PF01924">
    <property type="entry name" value="HypD"/>
    <property type="match status" value="1"/>
</dbReference>
<keyword evidence="2" id="KW-0479">Metal-binding</keyword>
<dbReference type="NCBIfam" id="TIGR00075">
    <property type="entry name" value="hypD"/>
    <property type="match status" value="1"/>
</dbReference>
<dbReference type="InterPro" id="IPR042243">
    <property type="entry name" value="HypD_1"/>
</dbReference>
<dbReference type="GO" id="GO:0070025">
    <property type="term" value="F:carbon monoxide binding"/>
    <property type="evidence" value="ECO:0007669"/>
    <property type="project" value="TreeGrafter"/>
</dbReference>
<name>A0A0F9EPG8_9ZZZZ</name>